<accession>A0ACC5RFC5</accession>
<protein>
    <submittedName>
        <fullName evidence="1">L,D-transpeptidase</fullName>
    </submittedName>
</protein>
<comment type="caution">
    <text evidence="1">The sequence shown here is derived from an EMBL/GenBank/DDBJ whole genome shotgun (WGS) entry which is preliminary data.</text>
</comment>
<dbReference type="Proteomes" id="UP000616151">
    <property type="component" value="Unassembled WGS sequence"/>
</dbReference>
<evidence type="ECO:0000313" key="1">
    <source>
        <dbReference type="EMBL" id="MBK1871363.1"/>
    </source>
</evidence>
<proteinExistence type="predicted"/>
<name>A0ACC5RFC5_9HYPH</name>
<keyword evidence="2" id="KW-1185">Reference proteome</keyword>
<dbReference type="EMBL" id="JAENHL010000008">
    <property type="protein sequence ID" value="MBK1871363.1"/>
    <property type="molecule type" value="Genomic_DNA"/>
</dbReference>
<organism evidence="1 2">
    <name type="scientific">Taklimakanibacter albus</name>
    <dbReference type="NCBI Taxonomy" id="2800327"/>
    <lineage>
        <taxon>Bacteria</taxon>
        <taxon>Pseudomonadati</taxon>
        <taxon>Pseudomonadota</taxon>
        <taxon>Alphaproteobacteria</taxon>
        <taxon>Hyphomicrobiales</taxon>
        <taxon>Aestuariivirgaceae</taxon>
        <taxon>Taklimakanibacter</taxon>
    </lineage>
</organism>
<sequence>MSLTKRQFLSGFAAACTAGGLVRADASARAYSPAALAYFAGDQEDYGHAYRLTNWKKIKPRWRRQLVQYFSTEPPGSAVIDTGNHFLYLVFENRTALRYGVGVGQDGYRWYGRARIDHKTLWPRWDPPPGLRQRHPELPVSMAPGPDNPLGPRTLYLYRDGVDLGYRLHGTPEPWTIGANVSYGCIRMFPEDIIDLYLRCPLGTRVLVLKHLGAPVIDEAATAHTEPPG</sequence>
<gene>
    <name evidence="1" type="ORF">JHL16_33660</name>
</gene>
<reference evidence="1" key="1">
    <citation type="submission" date="2021-01" db="EMBL/GenBank/DDBJ databases">
        <authorList>
            <person name="Sun Q."/>
        </authorList>
    </citation>
    <scope>NUCLEOTIDE SEQUENCE</scope>
    <source>
        <strain evidence="1">YIM B02566</strain>
    </source>
</reference>
<evidence type="ECO:0000313" key="2">
    <source>
        <dbReference type="Proteomes" id="UP000616151"/>
    </source>
</evidence>